<organism evidence="3 4">
    <name type="scientific">Pseudarcicella hirudinis</name>
    <dbReference type="NCBI Taxonomy" id="1079859"/>
    <lineage>
        <taxon>Bacteria</taxon>
        <taxon>Pseudomonadati</taxon>
        <taxon>Bacteroidota</taxon>
        <taxon>Cytophagia</taxon>
        <taxon>Cytophagales</taxon>
        <taxon>Flectobacillaceae</taxon>
        <taxon>Pseudarcicella</taxon>
    </lineage>
</organism>
<dbReference type="Pfam" id="PF06580">
    <property type="entry name" value="His_kinase"/>
    <property type="match status" value="1"/>
</dbReference>
<dbReference type="EMBL" id="FOXH01000007">
    <property type="protein sequence ID" value="SFP91498.1"/>
    <property type="molecule type" value="Genomic_DNA"/>
</dbReference>
<dbReference type="GO" id="GO:0016020">
    <property type="term" value="C:membrane"/>
    <property type="evidence" value="ECO:0007669"/>
    <property type="project" value="InterPro"/>
</dbReference>
<keyword evidence="1" id="KW-0812">Transmembrane</keyword>
<evidence type="ECO:0000256" key="1">
    <source>
        <dbReference type="SAM" id="Phobius"/>
    </source>
</evidence>
<feature type="transmembrane region" description="Helical" evidence="1">
    <location>
        <begin position="49"/>
        <end position="71"/>
    </location>
</feature>
<feature type="transmembrane region" description="Helical" evidence="1">
    <location>
        <begin position="20"/>
        <end position="37"/>
    </location>
</feature>
<gene>
    <name evidence="3" type="ORF">SAMN04515674_10745</name>
</gene>
<keyword evidence="1" id="KW-1133">Transmembrane helix</keyword>
<dbReference type="AlphaFoldDB" id="A0A1I5U8F3"/>
<dbReference type="InterPro" id="IPR050640">
    <property type="entry name" value="Bact_2-comp_sensor_kinase"/>
</dbReference>
<sequence>MRVSLFLKKLRQQTITNPILIHCIWWFVYLIFNLSLSSLEQDFVFPDTLVYKISHFIPCICLLYSHAFFILEKTLPFKKYLICITGTFGMIAVFCLIWYMLDYLFFEILELRITTLYFGNRGLYMLSSVFTGTSFILYSVAYWTLENYVSASKQRNIIEFHKEQLDKAFLKTELTGLKSQINPHFLYNTLNFFYAQSIHYSKNLSKGIMLLSEMMRYALKDDDSEGKVALEKEVQHIYNFIEINQLRFNNKLQVYFEINGNIRYRRIMPLVLITFVENAFKYGELNDPDNPLTIRLTLFENQLNFKTHNLKCKSSYEKSEGIGLINTRRRLTLGYPNSHTLTIKELGDFYEVELALEL</sequence>
<dbReference type="PANTHER" id="PTHR34220:SF7">
    <property type="entry name" value="SENSOR HISTIDINE KINASE YPDA"/>
    <property type="match status" value="1"/>
</dbReference>
<feature type="transmembrane region" description="Helical" evidence="1">
    <location>
        <begin position="80"/>
        <end position="101"/>
    </location>
</feature>
<reference evidence="3 4" key="1">
    <citation type="submission" date="2016-10" db="EMBL/GenBank/DDBJ databases">
        <authorList>
            <person name="de Groot N.N."/>
        </authorList>
    </citation>
    <scope>NUCLEOTIDE SEQUENCE [LARGE SCALE GENOMIC DNA]</scope>
    <source>
        <strain evidence="4">E92,LMG 26720,CCM 7988</strain>
    </source>
</reference>
<dbReference type="GO" id="GO:0000155">
    <property type="term" value="F:phosphorelay sensor kinase activity"/>
    <property type="evidence" value="ECO:0007669"/>
    <property type="project" value="InterPro"/>
</dbReference>
<dbReference type="RefSeq" id="WP_092017677.1">
    <property type="nucleotide sequence ID" value="NZ_FOXH01000007.1"/>
</dbReference>
<accession>A0A1I5U8F3</accession>
<evidence type="ECO:0000313" key="4">
    <source>
        <dbReference type="Proteomes" id="UP000199306"/>
    </source>
</evidence>
<keyword evidence="1" id="KW-0472">Membrane</keyword>
<evidence type="ECO:0000259" key="2">
    <source>
        <dbReference type="Pfam" id="PF06580"/>
    </source>
</evidence>
<feature type="transmembrane region" description="Helical" evidence="1">
    <location>
        <begin position="121"/>
        <end position="145"/>
    </location>
</feature>
<dbReference type="InterPro" id="IPR010559">
    <property type="entry name" value="Sig_transdc_His_kin_internal"/>
</dbReference>
<feature type="domain" description="Signal transduction histidine kinase internal region" evidence="2">
    <location>
        <begin position="173"/>
        <end position="252"/>
    </location>
</feature>
<dbReference type="STRING" id="1079859.SAMN04515674_10745"/>
<dbReference type="PANTHER" id="PTHR34220">
    <property type="entry name" value="SENSOR HISTIDINE KINASE YPDA"/>
    <property type="match status" value="1"/>
</dbReference>
<keyword evidence="4" id="KW-1185">Reference proteome</keyword>
<proteinExistence type="predicted"/>
<dbReference type="Proteomes" id="UP000199306">
    <property type="component" value="Unassembled WGS sequence"/>
</dbReference>
<keyword evidence="3" id="KW-0808">Transferase</keyword>
<keyword evidence="3" id="KW-0418">Kinase</keyword>
<protein>
    <submittedName>
        <fullName evidence="3">Histidine kinase</fullName>
    </submittedName>
</protein>
<evidence type="ECO:0000313" key="3">
    <source>
        <dbReference type="EMBL" id="SFP91498.1"/>
    </source>
</evidence>
<name>A0A1I5U8F3_9BACT</name>
<dbReference type="OrthoDB" id="9792992at2"/>